<dbReference type="InterPro" id="IPR000825">
    <property type="entry name" value="SUF_FeS_clus_asmbl_SufBD_core"/>
</dbReference>
<protein>
    <submittedName>
        <fullName evidence="4">Fe-S cluster assembly protein SufD</fullName>
    </submittedName>
</protein>
<dbReference type="SUPFAM" id="SSF101960">
    <property type="entry name" value="Stabilizer of iron transporter SufD"/>
    <property type="match status" value="1"/>
</dbReference>
<dbReference type="InterPro" id="IPR045595">
    <property type="entry name" value="SufBD_N"/>
</dbReference>
<sequence length="447" mass="46493">MAKVTPLKTAAEQALIAAANARAAADGSAARGLRDAAARHFENTGLPHRRVEEWKYTDLKASLREAKPLDLPTDAAAASAIAARTLLDGAVRLFVIDGVFRADLSDLAGLPAGVTAGSLKDLLGSGSEAEIAALSGPLVAHGDPIIALNAALMTDGVVVKVAAGAAVATPIVIVQAITPGAARGVHTRSLVDVGAGASVAIVEVLEADQAGHQQTSMLNFVVADGAKVEHLVIRAADFSAVNVGTLTAVLGAHVEFASFALQSVGDIARRQLFVRMQGDHSKLALRGATMLDGRRHADTTLVVDHASLHCESRELFRTVVDEAAQGVFQGKIIVRHGAQKTDGQMASNALLLSDEAEMANKPELEIFADDVACGHGATCGEIDERLVFYLMSRGVPRKEAEALLIQSFLGEVIDEVGSVLGEDHGGALRDILTGHLEAWLAARAARG</sequence>
<gene>
    <name evidence="4" type="primary">sufD</name>
    <name evidence="4" type="ORF">ABS361_06050</name>
</gene>
<evidence type="ECO:0000313" key="4">
    <source>
        <dbReference type="EMBL" id="XBY45821.1"/>
    </source>
</evidence>
<comment type="similarity">
    <text evidence="1">Belongs to the iron-sulfur cluster assembly SufBD family.</text>
</comment>
<dbReference type="InterPro" id="IPR037284">
    <property type="entry name" value="SUF_FeS_clus_asmbl_SufBD_sf"/>
</dbReference>
<organism evidence="4">
    <name type="scientific">Methyloraptor flagellatus</name>
    <dbReference type="NCBI Taxonomy" id="3162530"/>
    <lineage>
        <taxon>Bacteria</taxon>
        <taxon>Pseudomonadati</taxon>
        <taxon>Pseudomonadota</taxon>
        <taxon>Alphaproteobacteria</taxon>
        <taxon>Hyphomicrobiales</taxon>
        <taxon>Ancalomicrobiaceae</taxon>
        <taxon>Methyloraptor</taxon>
    </lineage>
</organism>
<dbReference type="Pfam" id="PF01458">
    <property type="entry name" value="SUFBD_core"/>
    <property type="match status" value="1"/>
</dbReference>
<proteinExistence type="inferred from homology"/>
<name>A0AAU7XEJ0_9HYPH</name>
<dbReference type="EMBL" id="CP158568">
    <property type="protein sequence ID" value="XBY45821.1"/>
    <property type="molecule type" value="Genomic_DNA"/>
</dbReference>
<dbReference type="NCBIfam" id="TIGR01981">
    <property type="entry name" value="sufD"/>
    <property type="match status" value="1"/>
</dbReference>
<feature type="domain" description="SUF system FeS cluster assembly SufBD core" evidence="2">
    <location>
        <begin position="181"/>
        <end position="408"/>
    </location>
</feature>
<dbReference type="InterPro" id="IPR055346">
    <property type="entry name" value="Fe-S_cluster_assembly_SufBD"/>
</dbReference>
<accession>A0AAU7XEJ0</accession>
<dbReference type="InterPro" id="IPR011542">
    <property type="entry name" value="SUF_FeS_clus_asmbl_SufD"/>
</dbReference>
<evidence type="ECO:0000259" key="3">
    <source>
        <dbReference type="Pfam" id="PF19295"/>
    </source>
</evidence>
<evidence type="ECO:0000259" key="2">
    <source>
        <dbReference type="Pfam" id="PF01458"/>
    </source>
</evidence>
<dbReference type="Pfam" id="PF19295">
    <property type="entry name" value="SufBD_N"/>
    <property type="match status" value="1"/>
</dbReference>
<dbReference type="RefSeq" id="WP_407050916.1">
    <property type="nucleotide sequence ID" value="NZ_CP158568.1"/>
</dbReference>
<dbReference type="PANTHER" id="PTHR43575:SF1">
    <property type="entry name" value="PROTEIN ABCI7, CHLOROPLASTIC"/>
    <property type="match status" value="1"/>
</dbReference>
<dbReference type="PANTHER" id="PTHR43575">
    <property type="entry name" value="PROTEIN ABCI7, CHLOROPLASTIC"/>
    <property type="match status" value="1"/>
</dbReference>
<dbReference type="GO" id="GO:0016226">
    <property type="term" value="P:iron-sulfur cluster assembly"/>
    <property type="evidence" value="ECO:0007669"/>
    <property type="project" value="InterPro"/>
</dbReference>
<dbReference type="KEGG" id="mflg:ABS361_06050"/>
<feature type="domain" description="SUF system FeS cluster assembly SufBD N-terminal" evidence="3">
    <location>
        <begin position="32"/>
        <end position="172"/>
    </location>
</feature>
<reference evidence="4" key="1">
    <citation type="submission" date="2024-06" db="EMBL/GenBank/DDBJ databases">
        <title>Methylostella associata gen. nov., sp. nov., a novel Ancalomicrobiaceae-affiliated facultatively methylotrophic bacteria that feed on methanotrophs of the genus Methylococcus.</title>
        <authorList>
            <person name="Saltykova V."/>
            <person name="Danilova O.V."/>
            <person name="Oshkin I.Y."/>
            <person name="Belova S.E."/>
            <person name="Pimenov N.V."/>
            <person name="Dedysh S.N."/>
        </authorList>
    </citation>
    <scope>NUCLEOTIDE SEQUENCE</scope>
    <source>
        <strain evidence="4">S20</strain>
    </source>
</reference>
<dbReference type="AlphaFoldDB" id="A0AAU7XEJ0"/>
<evidence type="ECO:0000256" key="1">
    <source>
        <dbReference type="ARBA" id="ARBA00043967"/>
    </source>
</evidence>